<evidence type="ECO:0000256" key="2">
    <source>
        <dbReference type="ARBA" id="ARBA00022448"/>
    </source>
</evidence>
<dbReference type="RefSeq" id="WP_271428970.1">
    <property type="nucleotide sequence ID" value="NZ_JAQIPB010000007.1"/>
</dbReference>
<sequence>MQKLLVLVEALIRRVAELSLAGLALLTLVDVLGRYVFKFPVRGSVELTEVLMVAVIFSGIVLATRAHGHVAVDLLATQLPARALRLQQLFSHLAATAISLLLGAVSWEQARSAAEFNDQTTMLGIPLAPVVFFMSTMLFLNALVHASHFVQTLRGAKASHA</sequence>
<comment type="caution">
    <text evidence="11">The sequence shown here is derived from an EMBL/GenBank/DDBJ whole genome shotgun (WGS) entry which is preliminary data.</text>
</comment>
<feature type="domain" description="Tripartite ATP-independent periplasmic transporters DctQ component" evidence="10">
    <location>
        <begin position="23"/>
        <end position="154"/>
    </location>
</feature>
<comment type="function">
    <text evidence="9">Part of the tripartite ATP-independent periplasmic (TRAP) transport system.</text>
</comment>
<dbReference type="InterPro" id="IPR007387">
    <property type="entry name" value="TRAP_DctQ"/>
</dbReference>
<dbReference type="PANTHER" id="PTHR35011">
    <property type="entry name" value="2,3-DIKETO-L-GULONATE TRAP TRANSPORTER SMALL PERMEASE PROTEIN YIAM"/>
    <property type="match status" value="1"/>
</dbReference>
<evidence type="ECO:0000313" key="12">
    <source>
        <dbReference type="Proteomes" id="UP001212602"/>
    </source>
</evidence>
<keyword evidence="7 9" id="KW-0472">Membrane</keyword>
<feature type="transmembrane region" description="Helical" evidence="9">
    <location>
        <begin position="20"/>
        <end position="37"/>
    </location>
</feature>
<name>A0AAE3NBB0_9BURK</name>
<dbReference type="GO" id="GO:0005886">
    <property type="term" value="C:plasma membrane"/>
    <property type="evidence" value="ECO:0007669"/>
    <property type="project" value="UniProtKB-SubCell"/>
</dbReference>
<accession>A0AAE3NBB0</accession>
<reference evidence="11" key="1">
    <citation type="submission" date="2023-01" db="EMBL/GenBank/DDBJ databases">
        <title>Xenophilus mangrovi sp. nov., isolated from soil of Mangrove nature reserve.</title>
        <authorList>
            <person name="Xu S."/>
            <person name="Liu Z."/>
            <person name="Xu Y."/>
        </authorList>
    </citation>
    <scope>NUCLEOTIDE SEQUENCE</scope>
    <source>
        <strain evidence="11">YW8</strain>
    </source>
</reference>
<dbReference type="EMBL" id="JAQIPB010000007">
    <property type="protein sequence ID" value="MDA7417731.1"/>
    <property type="molecule type" value="Genomic_DNA"/>
</dbReference>
<dbReference type="PANTHER" id="PTHR35011:SF2">
    <property type="entry name" value="2,3-DIKETO-L-GULONATE TRAP TRANSPORTER SMALL PERMEASE PROTEIN YIAM"/>
    <property type="match status" value="1"/>
</dbReference>
<evidence type="ECO:0000313" key="11">
    <source>
        <dbReference type="EMBL" id="MDA7417731.1"/>
    </source>
</evidence>
<organism evidence="11 12">
    <name type="scientific">Xenophilus arseniciresistens</name>
    <dbReference type="NCBI Taxonomy" id="1283306"/>
    <lineage>
        <taxon>Bacteria</taxon>
        <taxon>Pseudomonadati</taxon>
        <taxon>Pseudomonadota</taxon>
        <taxon>Betaproteobacteria</taxon>
        <taxon>Burkholderiales</taxon>
        <taxon>Comamonadaceae</taxon>
        <taxon>Xenophilus</taxon>
    </lineage>
</organism>
<keyword evidence="12" id="KW-1185">Reference proteome</keyword>
<evidence type="ECO:0000256" key="9">
    <source>
        <dbReference type="RuleBase" id="RU369079"/>
    </source>
</evidence>
<dbReference type="AlphaFoldDB" id="A0AAE3NBB0"/>
<dbReference type="Pfam" id="PF04290">
    <property type="entry name" value="DctQ"/>
    <property type="match status" value="1"/>
</dbReference>
<dbReference type="GO" id="GO:0022857">
    <property type="term" value="F:transmembrane transporter activity"/>
    <property type="evidence" value="ECO:0007669"/>
    <property type="project" value="UniProtKB-UniRule"/>
</dbReference>
<dbReference type="InterPro" id="IPR055348">
    <property type="entry name" value="DctQ"/>
</dbReference>
<protein>
    <recommendedName>
        <fullName evidence="9">TRAP transporter small permease protein</fullName>
    </recommendedName>
</protein>
<dbReference type="GO" id="GO:0015740">
    <property type="term" value="P:C4-dicarboxylate transport"/>
    <property type="evidence" value="ECO:0007669"/>
    <property type="project" value="TreeGrafter"/>
</dbReference>
<evidence type="ECO:0000256" key="1">
    <source>
        <dbReference type="ARBA" id="ARBA00004429"/>
    </source>
</evidence>
<evidence type="ECO:0000256" key="7">
    <source>
        <dbReference type="ARBA" id="ARBA00023136"/>
    </source>
</evidence>
<dbReference type="Proteomes" id="UP001212602">
    <property type="component" value="Unassembled WGS sequence"/>
</dbReference>
<keyword evidence="6 9" id="KW-1133">Transmembrane helix</keyword>
<feature type="transmembrane region" description="Helical" evidence="9">
    <location>
        <begin position="89"/>
        <end position="107"/>
    </location>
</feature>
<evidence type="ECO:0000256" key="8">
    <source>
        <dbReference type="ARBA" id="ARBA00038436"/>
    </source>
</evidence>
<comment type="similarity">
    <text evidence="8 9">Belongs to the TRAP transporter small permease family.</text>
</comment>
<keyword evidence="3" id="KW-1003">Cell membrane</keyword>
<feature type="transmembrane region" description="Helical" evidence="9">
    <location>
        <begin position="127"/>
        <end position="144"/>
    </location>
</feature>
<comment type="subunit">
    <text evidence="9">The complex comprises the extracytoplasmic solute receptor protein and the two transmembrane proteins.</text>
</comment>
<keyword evidence="5 9" id="KW-0812">Transmembrane</keyword>
<evidence type="ECO:0000256" key="5">
    <source>
        <dbReference type="ARBA" id="ARBA00022692"/>
    </source>
</evidence>
<keyword evidence="4 9" id="KW-0997">Cell inner membrane</keyword>
<evidence type="ECO:0000256" key="3">
    <source>
        <dbReference type="ARBA" id="ARBA00022475"/>
    </source>
</evidence>
<comment type="subcellular location">
    <subcellularLocation>
        <location evidence="1 9">Cell inner membrane</location>
        <topology evidence="1 9">Multi-pass membrane protein</topology>
    </subcellularLocation>
</comment>
<proteinExistence type="inferred from homology"/>
<gene>
    <name evidence="11" type="ORF">PGB34_15315</name>
</gene>
<evidence type="ECO:0000256" key="6">
    <source>
        <dbReference type="ARBA" id="ARBA00022989"/>
    </source>
</evidence>
<keyword evidence="2 9" id="KW-0813">Transport</keyword>
<evidence type="ECO:0000256" key="4">
    <source>
        <dbReference type="ARBA" id="ARBA00022519"/>
    </source>
</evidence>
<feature type="transmembrane region" description="Helical" evidence="9">
    <location>
        <begin position="49"/>
        <end position="68"/>
    </location>
</feature>
<evidence type="ECO:0000259" key="10">
    <source>
        <dbReference type="Pfam" id="PF04290"/>
    </source>
</evidence>